<dbReference type="PROSITE" id="PS50309">
    <property type="entry name" value="DC"/>
    <property type="match status" value="2"/>
</dbReference>
<feature type="region of interest" description="Disordered" evidence="6">
    <location>
        <begin position="76"/>
        <end position="101"/>
    </location>
</feature>
<evidence type="ECO:0000256" key="2">
    <source>
        <dbReference type="ARBA" id="ARBA00004496"/>
    </source>
</evidence>
<comment type="caution">
    <text evidence="8">The sequence shown here is derived from an EMBL/GenBank/DDBJ whole genome shotgun (WGS) entry which is preliminary data.</text>
</comment>
<dbReference type="SUPFAM" id="SSF89837">
    <property type="entry name" value="Doublecortin (DC)"/>
    <property type="match status" value="2"/>
</dbReference>
<protein>
    <submittedName>
        <fullName evidence="8">Oxygen-regulated protein 1</fullName>
    </submittedName>
</protein>
<dbReference type="GO" id="GO:0060041">
    <property type="term" value="P:retina development in camera-type eye"/>
    <property type="evidence" value="ECO:0007669"/>
    <property type="project" value="TreeGrafter"/>
</dbReference>
<evidence type="ECO:0000313" key="8">
    <source>
        <dbReference type="EMBL" id="TNN78798.1"/>
    </source>
</evidence>
<comment type="subcellular location">
    <subcellularLocation>
        <location evidence="1">Cell projection</location>
    </subcellularLocation>
    <subcellularLocation>
        <location evidence="2">Cytoplasm</location>
    </subcellularLocation>
</comment>
<dbReference type="GO" id="GO:0035082">
    <property type="term" value="P:axoneme assembly"/>
    <property type="evidence" value="ECO:0007669"/>
    <property type="project" value="TreeGrafter"/>
</dbReference>
<dbReference type="EMBL" id="SRLO01000070">
    <property type="protein sequence ID" value="TNN78798.1"/>
    <property type="molecule type" value="Genomic_DNA"/>
</dbReference>
<dbReference type="OrthoDB" id="9895813at2759"/>
<dbReference type="PANTHER" id="PTHR23005:SF4">
    <property type="entry name" value="OXYGEN-REGULATED PROTEIN 1"/>
    <property type="match status" value="1"/>
</dbReference>
<keyword evidence="4" id="KW-0677">Repeat</keyword>
<organism evidence="8 9">
    <name type="scientific">Liparis tanakae</name>
    <name type="common">Tanaka's snailfish</name>
    <dbReference type="NCBI Taxonomy" id="230148"/>
    <lineage>
        <taxon>Eukaryota</taxon>
        <taxon>Metazoa</taxon>
        <taxon>Chordata</taxon>
        <taxon>Craniata</taxon>
        <taxon>Vertebrata</taxon>
        <taxon>Euteleostomi</taxon>
        <taxon>Actinopterygii</taxon>
        <taxon>Neopterygii</taxon>
        <taxon>Teleostei</taxon>
        <taxon>Neoteleostei</taxon>
        <taxon>Acanthomorphata</taxon>
        <taxon>Eupercaria</taxon>
        <taxon>Perciformes</taxon>
        <taxon>Cottioidei</taxon>
        <taxon>Cottales</taxon>
        <taxon>Liparidae</taxon>
        <taxon>Liparis</taxon>
    </lineage>
</organism>
<feature type="region of interest" description="Disordered" evidence="6">
    <location>
        <begin position="263"/>
        <end position="299"/>
    </location>
</feature>
<keyword evidence="5" id="KW-0966">Cell projection</keyword>
<dbReference type="Pfam" id="PF03607">
    <property type="entry name" value="DCX"/>
    <property type="match status" value="2"/>
</dbReference>
<evidence type="ECO:0000256" key="5">
    <source>
        <dbReference type="ARBA" id="ARBA00023273"/>
    </source>
</evidence>
<keyword evidence="9" id="KW-1185">Reference proteome</keyword>
<dbReference type="GO" id="GO:0035556">
    <property type="term" value="P:intracellular signal transduction"/>
    <property type="evidence" value="ECO:0007669"/>
    <property type="project" value="InterPro"/>
</dbReference>
<dbReference type="GO" id="GO:0005930">
    <property type="term" value="C:axoneme"/>
    <property type="evidence" value="ECO:0007669"/>
    <property type="project" value="TreeGrafter"/>
</dbReference>
<name>A0A4Z2IM41_9TELE</name>
<dbReference type="InterPro" id="IPR036572">
    <property type="entry name" value="Doublecortin_dom_sf"/>
</dbReference>
<evidence type="ECO:0000313" key="9">
    <source>
        <dbReference type="Proteomes" id="UP000314294"/>
    </source>
</evidence>
<evidence type="ECO:0000256" key="6">
    <source>
        <dbReference type="SAM" id="MobiDB-lite"/>
    </source>
</evidence>
<evidence type="ECO:0000256" key="3">
    <source>
        <dbReference type="ARBA" id="ARBA00022490"/>
    </source>
</evidence>
<dbReference type="GO" id="GO:0043005">
    <property type="term" value="C:neuron projection"/>
    <property type="evidence" value="ECO:0007669"/>
    <property type="project" value="UniProtKB-ARBA"/>
</dbReference>
<dbReference type="Proteomes" id="UP000314294">
    <property type="component" value="Unassembled WGS sequence"/>
</dbReference>
<feature type="compositionally biased region" description="Basic and acidic residues" evidence="6">
    <location>
        <begin position="290"/>
        <end position="299"/>
    </location>
</feature>
<accession>A0A4Z2IM41</accession>
<dbReference type="SMART" id="SM00537">
    <property type="entry name" value="DCX"/>
    <property type="match status" value="2"/>
</dbReference>
<gene>
    <name evidence="8" type="primary">Rp1_0</name>
    <name evidence="8" type="ORF">EYF80_010968</name>
</gene>
<proteinExistence type="predicted"/>
<dbReference type="AlphaFoldDB" id="A0A4Z2IM41"/>
<feature type="compositionally biased region" description="Polar residues" evidence="6">
    <location>
        <begin position="263"/>
        <end position="283"/>
    </location>
</feature>
<evidence type="ECO:0000256" key="1">
    <source>
        <dbReference type="ARBA" id="ARBA00004316"/>
    </source>
</evidence>
<feature type="domain" description="Doublecortin" evidence="7">
    <location>
        <begin position="120"/>
        <end position="199"/>
    </location>
</feature>
<dbReference type="Gene3D" id="3.10.20.230">
    <property type="entry name" value="Doublecortin domain"/>
    <property type="match status" value="2"/>
</dbReference>
<reference evidence="8 9" key="1">
    <citation type="submission" date="2019-03" db="EMBL/GenBank/DDBJ databases">
        <title>First draft genome of Liparis tanakae, snailfish: a comprehensive survey of snailfish specific genes.</title>
        <authorList>
            <person name="Kim W."/>
            <person name="Song I."/>
            <person name="Jeong J.-H."/>
            <person name="Kim D."/>
            <person name="Kim S."/>
            <person name="Ryu S."/>
            <person name="Song J.Y."/>
            <person name="Lee S.K."/>
        </authorList>
    </citation>
    <scope>NUCLEOTIDE SEQUENCE [LARGE SCALE GENOMIC DNA]</scope>
    <source>
        <tissue evidence="8">Muscle</tissue>
    </source>
</reference>
<keyword evidence="3" id="KW-0963">Cytoplasm</keyword>
<dbReference type="PANTHER" id="PTHR23005">
    <property type="entry name" value="RETINITIS PIGMENTOSA 1 PROTEIN"/>
    <property type="match status" value="1"/>
</dbReference>
<dbReference type="InterPro" id="IPR003533">
    <property type="entry name" value="Doublecortin_dom"/>
</dbReference>
<dbReference type="GO" id="GO:0042461">
    <property type="term" value="P:photoreceptor cell development"/>
    <property type="evidence" value="ECO:0007669"/>
    <property type="project" value="TreeGrafter"/>
</dbReference>
<evidence type="ECO:0000256" key="4">
    <source>
        <dbReference type="ARBA" id="ARBA00022737"/>
    </source>
</evidence>
<feature type="domain" description="Doublecortin" evidence="7">
    <location>
        <begin position="1"/>
        <end position="66"/>
    </location>
</feature>
<sequence>MVINARTFKTFDGLLDALAKKVPLPFGVRTITTPRGTNLVKALDDLHDGGSYVCSDNKRVKPLNLDEVNRRQVPWNATRPLSGGRRRRKGSQFGPFGGRNEVVTGRPAKITERGAVRTPKRLVVIRNRDPIVKRTIVLQRRTAPTFDALLDYLSQILQFPVLKLFSTDGRRIDGLAGLILCSGGVVAAGNEPFRLGNYNFHGESQMAQGMDTMEPSMLPPKSHGSMTVEMKVRLTIKEEEMLHWTTTLSRSSRSKGIVCASISESGNSSLDSNNGIAKDSSSASEDETREEDHPAGPERCVDFHDQQAYEGYDSMASGKAQNGFKRAPTPGPRHVTKKTSVESVKTVTESGVQESTLGHYSYRERTADGEKTEGYCIVRRSSSNNKPIPKPRKTAARKQTVHGIRAAFFQKRL</sequence>
<evidence type="ECO:0000259" key="7">
    <source>
        <dbReference type="PROSITE" id="PS50309"/>
    </source>
</evidence>